<sequence>MRSTRPAALLTLAAALLSTAGPIRAQVQPPTNTRPMAVPITQSIPDAEDKPFPGTIQLAIDASDTTTGAFRVTETIPVPAGQSRLTLLYPKWLPGNHGPEGPIAELVDVRFYAGGKPLTWSRDPVDVYAFHVDLPAGTSEITARLIHTSPLRTSEGRVTMTREMLNLQWEKMSLYPAGYYVRQIKVQPTVTFPAGWQVFTALDGKAATGSVVTWAVTDYETLVDSPIFAGAYADRHDLGKGVFLDIVADKPELLKIAPENLATYRNLVDEALLAYGAKHFDHYDLLLALTDRMGGIGLEHHRSSENQYEPRTLVDWAAGDWDRNVIAHEFSHSWDGKYRRPARLWTPDYRVPMQDNLLWVYEGQNQFWGLVLAARSGVQSKEQVLGQFANYAGVFTQYPGREWRSVEDTTHDPIIANRKPKPFSSLARNEEYYTEGALIWLEAEAIIREGTGGRKGMDDFAKAFFGMKDGDWGVLTYELPEVVQTLNAVYPYDWAGFIKTRIQTAGQPSPLGGIERGGYRLVWKEEPNPYDKARMAAAKYISLYHSIGLAIDSDGKVTASLWNGPGFAAGIVTGMQILSVNGKTYDQDTIRAAITAAKGNTAPIELIVKRDDVVRTVQLSYHDGLRWPWLERAVPGTAPTGLDKLLAPRAPAAKKLAAK</sequence>
<evidence type="ECO:0000313" key="4">
    <source>
        <dbReference type="EMBL" id="KUR73109.1"/>
    </source>
</evidence>
<feature type="domain" description="Peptidase M61 catalytic" evidence="2">
    <location>
        <begin position="323"/>
        <end position="439"/>
    </location>
</feature>
<evidence type="ECO:0000259" key="2">
    <source>
        <dbReference type="Pfam" id="PF05299"/>
    </source>
</evidence>
<feature type="chain" id="PRO_5007157108" evidence="1">
    <location>
        <begin position="26"/>
        <end position="659"/>
    </location>
</feature>
<dbReference type="InterPro" id="IPR040756">
    <property type="entry name" value="Peptidase_M61_N"/>
</dbReference>
<dbReference type="Gene3D" id="1.10.390.10">
    <property type="entry name" value="Neutral Protease Domain 2"/>
    <property type="match status" value="1"/>
</dbReference>
<dbReference type="InterPro" id="IPR027268">
    <property type="entry name" value="Peptidase_M4/M1_CTD_sf"/>
</dbReference>
<evidence type="ECO:0000313" key="5">
    <source>
        <dbReference type="Proteomes" id="UP000058012"/>
    </source>
</evidence>
<protein>
    <submittedName>
        <fullName evidence="4">Peptidase M61</fullName>
    </submittedName>
</protein>
<dbReference type="InterPro" id="IPR007963">
    <property type="entry name" value="Peptidase_M61_catalytic"/>
</dbReference>
<keyword evidence="1" id="KW-0732">Signal</keyword>
<proteinExistence type="predicted"/>
<reference evidence="4 5" key="1">
    <citation type="submission" date="2015-10" db="EMBL/GenBank/DDBJ databases">
        <title>Draft genome sequence of Novosphingobium fuchskuhlense DSM 25065 isolated from a surface water sample of the southwest basin of Lake Grosse Fuchskuhle.</title>
        <authorList>
            <person name="Ruckert C."/>
            <person name="Winkler A."/>
            <person name="Glaeser J."/>
            <person name="Grossart H.-P."/>
            <person name="Kalinowski J."/>
            <person name="Glaeser S."/>
        </authorList>
    </citation>
    <scope>NUCLEOTIDE SEQUENCE [LARGE SCALE GENOMIC DNA]</scope>
    <source>
        <strain evidence="4 5">FNE08-7</strain>
    </source>
</reference>
<evidence type="ECO:0000259" key="3">
    <source>
        <dbReference type="Pfam" id="PF17899"/>
    </source>
</evidence>
<dbReference type="AlphaFoldDB" id="A0A117UYD4"/>
<organism evidence="4 5">
    <name type="scientific">Novosphingobium fuchskuhlense</name>
    <dbReference type="NCBI Taxonomy" id="1117702"/>
    <lineage>
        <taxon>Bacteria</taxon>
        <taxon>Pseudomonadati</taxon>
        <taxon>Pseudomonadota</taxon>
        <taxon>Alphaproteobacteria</taxon>
        <taxon>Sphingomonadales</taxon>
        <taxon>Sphingomonadaceae</taxon>
        <taxon>Novosphingobium</taxon>
    </lineage>
</organism>
<dbReference type="Proteomes" id="UP000058012">
    <property type="component" value="Unassembled WGS sequence"/>
</dbReference>
<evidence type="ECO:0000256" key="1">
    <source>
        <dbReference type="SAM" id="SignalP"/>
    </source>
</evidence>
<dbReference type="OrthoDB" id="9778516at2"/>
<gene>
    <name evidence="4" type="ORF">AQZ52_02640</name>
</gene>
<name>A0A117UYD4_9SPHN</name>
<dbReference type="STRING" id="1117702.AQZ52_02640"/>
<dbReference type="Gene3D" id="2.60.40.3650">
    <property type="match status" value="1"/>
</dbReference>
<dbReference type="InterPro" id="IPR036034">
    <property type="entry name" value="PDZ_sf"/>
</dbReference>
<feature type="signal peptide" evidence="1">
    <location>
        <begin position="1"/>
        <end position="25"/>
    </location>
</feature>
<dbReference type="Pfam" id="PF17899">
    <property type="entry name" value="Peptidase_M61_N"/>
    <property type="match status" value="1"/>
</dbReference>
<comment type="caution">
    <text evidence="4">The sequence shown here is derived from an EMBL/GenBank/DDBJ whole genome shotgun (WGS) entry which is preliminary data.</text>
</comment>
<feature type="domain" description="Peptidase M61 N-terminal" evidence="3">
    <location>
        <begin position="58"/>
        <end position="231"/>
    </location>
</feature>
<dbReference type="Pfam" id="PF05299">
    <property type="entry name" value="Peptidase_M61"/>
    <property type="match status" value="1"/>
</dbReference>
<dbReference type="PIRSF" id="PIRSF016493">
    <property type="entry name" value="Glycyl_aminpptds"/>
    <property type="match status" value="1"/>
</dbReference>
<dbReference type="SUPFAM" id="SSF50156">
    <property type="entry name" value="PDZ domain-like"/>
    <property type="match status" value="1"/>
</dbReference>
<dbReference type="InterPro" id="IPR024191">
    <property type="entry name" value="Peptidase_M61"/>
</dbReference>
<dbReference type="EMBL" id="LLZS01000003">
    <property type="protein sequence ID" value="KUR73109.1"/>
    <property type="molecule type" value="Genomic_DNA"/>
</dbReference>
<keyword evidence="5" id="KW-1185">Reference proteome</keyword>
<accession>A0A117UYD4</accession>